<keyword evidence="2" id="KW-1185">Reference proteome</keyword>
<evidence type="ECO:0000313" key="2">
    <source>
        <dbReference type="Proteomes" id="UP000030748"/>
    </source>
</evidence>
<reference evidence="1 2" key="1">
    <citation type="journal article" date="2013" name="Proc. Natl. Acad. Sci. U.S.A.">
        <title>Fine-scale variation in meiotic recombination in Mimulus inferred from population shotgun sequencing.</title>
        <authorList>
            <person name="Hellsten U."/>
            <person name="Wright K.M."/>
            <person name="Jenkins J."/>
            <person name="Shu S."/>
            <person name="Yuan Y."/>
            <person name="Wessler S.R."/>
            <person name="Schmutz J."/>
            <person name="Willis J.H."/>
            <person name="Rokhsar D.S."/>
        </authorList>
    </citation>
    <scope>NUCLEOTIDE SEQUENCE [LARGE SCALE GENOMIC DNA]</scope>
    <source>
        <strain evidence="2">cv. DUN x IM62</strain>
    </source>
</reference>
<dbReference type="AlphaFoldDB" id="A0A022PTZ0"/>
<accession>A0A022PTZ0</accession>
<sequence>MPRVHLIKWVGPPLYRDLSHHSLRTADERAFRFSLFPEFIVASATVHPPPQLSGGRFIDGLGNCGSKRLKQFITAMQGFLGYSLLDAELGI</sequence>
<gene>
    <name evidence="1" type="ORF">MIMGU_mgv1a017138mg</name>
</gene>
<dbReference type="EMBL" id="KI632299">
    <property type="protein sequence ID" value="EYU19271.1"/>
    <property type="molecule type" value="Genomic_DNA"/>
</dbReference>
<proteinExistence type="predicted"/>
<evidence type="ECO:0000313" key="1">
    <source>
        <dbReference type="EMBL" id="EYU19271.1"/>
    </source>
</evidence>
<dbReference type="Proteomes" id="UP000030748">
    <property type="component" value="Unassembled WGS sequence"/>
</dbReference>
<name>A0A022PTZ0_ERYGU</name>
<protein>
    <submittedName>
        <fullName evidence="1">Uncharacterized protein</fullName>
    </submittedName>
</protein>
<organism evidence="1 2">
    <name type="scientific">Erythranthe guttata</name>
    <name type="common">Yellow monkey flower</name>
    <name type="synonym">Mimulus guttatus</name>
    <dbReference type="NCBI Taxonomy" id="4155"/>
    <lineage>
        <taxon>Eukaryota</taxon>
        <taxon>Viridiplantae</taxon>
        <taxon>Streptophyta</taxon>
        <taxon>Embryophyta</taxon>
        <taxon>Tracheophyta</taxon>
        <taxon>Spermatophyta</taxon>
        <taxon>Magnoliopsida</taxon>
        <taxon>eudicotyledons</taxon>
        <taxon>Gunneridae</taxon>
        <taxon>Pentapetalae</taxon>
        <taxon>asterids</taxon>
        <taxon>lamiids</taxon>
        <taxon>Lamiales</taxon>
        <taxon>Phrymaceae</taxon>
        <taxon>Erythranthe</taxon>
    </lineage>
</organism>